<reference evidence="2" key="1">
    <citation type="journal article" date="2023" name="Mol. Phylogenet. Evol.">
        <title>Genome-scale phylogeny and comparative genomics of the fungal order Sordariales.</title>
        <authorList>
            <person name="Hensen N."/>
            <person name="Bonometti L."/>
            <person name="Westerberg I."/>
            <person name="Brannstrom I.O."/>
            <person name="Guillou S."/>
            <person name="Cros-Aarteil S."/>
            <person name="Calhoun S."/>
            <person name="Haridas S."/>
            <person name="Kuo A."/>
            <person name="Mondo S."/>
            <person name="Pangilinan J."/>
            <person name="Riley R."/>
            <person name="LaButti K."/>
            <person name="Andreopoulos B."/>
            <person name="Lipzen A."/>
            <person name="Chen C."/>
            <person name="Yan M."/>
            <person name="Daum C."/>
            <person name="Ng V."/>
            <person name="Clum A."/>
            <person name="Steindorff A."/>
            <person name="Ohm R.A."/>
            <person name="Martin F."/>
            <person name="Silar P."/>
            <person name="Natvig D.O."/>
            <person name="Lalanne C."/>
            <person name="Gautier V."/>
            <person name="Ament-Velasquez S.L."/>
            <person name="Kruys A."/>
            <person name="Hutchinson M.I."/>
            <person name="Powell A.J."/>
            <person name="Barry K."/>
            <person name="Miller A.N."/>
            <person name="Grigoriev I.V."/>
            <person name="Debuchy R."/>
            <person name="Gladieux P."/>
            <person name="Hiltunen Thoren M."/>
            <person name="Johannesson H."/>
        </authorList>
    </citation>
    <scope>NUCLEOTIDE SEQUENCE</scope>
    <source>
        <strain evidence="2">CBS 232.78</strain>
    </source>
</reference>
<keyword evidence="3" id="KW-1185">Reference proteome</keyword>
<feature type="domain" description="Piwi" evidence="1">
    <location>
        <begin position="1"/>
        <end position="53"/>
    </location>
</feature>
<comment type="caution">
    <text evidence="2">The sequence shown here is derived from an EMBL/GenBank/DDBJ whole genome shotgun (WGS) entry which is preliminary data.</text>
</comment>
<dbReference type="GO" id="GO:0003676">
    <property type="term" value="F:nucleic acid binding"/>
    <property type="evidence" value="ECO:0007669"/>
    <property type="project" value="InterPro"/>
</dbReference>
<dbReference type="PANTHER" id="PTHR22891">
    <property type="entry name" value="EUKARYOTIC TRANSLATION INITIATION FACTOR 2C"/>
    <property type="match status" value="1"/>
</dbReference>
<dbReference type="AlphaFoldDB" id="A0AAE0K0Q7"/>
<dbReference type="PROSITE" id="PS50822">
    <property type="entry name" value="PIWI"/>
    <property type="match status" value="1"/>
</dbReference>
<dbReference type="SUPFAM" id="SSF53098">
    <property type="entry name" value="Ribonuclease H-like"/>
    <property type="match status" value="1"/>
</dbReference>
<name>A0AAE0K0Q7_9PEZI</name>
<dbReference type="Proteomes" id="UP001285441">
    <property type="component" value="Unassembled WGS sequence"/>
</dbReference>
<evidence type="ECO:0000313" key="3">
    <source>
        <dbReference type="Proteomes" id="UP001285441"/>
    </source>
</evidence>
<reference evidence="2" key="2">
    <citation type="submission" date="2023-06" db="EMBL/GenBank/DDBJ databases">
        <authorList>
            <consortium name="Lawrence Berkeley National Laboratory"/>
            <person name="Haridas S."/>
            <person name="Hensen N."/>
            <person name="Bonometti L."/>
            <person name="Westerberg I."/>
            <person name="Brannstrom I.O."/>
            <person name="Guillou S."/>
            <person name="Cros-Aarteil S."/>
            <person name="Calhoun S."/>
            <person name="Kuo A."/>
            <person name="Mondo S."/>
            <person name="Pangilinan J."/>
            <person name="Riley R."/>
            <person name="LaButti K."/>
            <person name="Andreopoulos B."/>
            <person name="Lipzen A."/>
            <person name="Chen C."/>
            <person name="Yanf M."/>
            <person name="Daum C."/>
            <person name="Ng V."/>
            <person name="Clum A."/>
            <person name="Steindorff A."/>
            <person name="Ohm R."/>
            <person name="Martin F."/>
            <person name="Silar P."/>
            <person name="Natvig D."/>
            <person name="Lalanne C."/>
            <person name="Gautier V."/>
            <person name="Ament-velasquez S.L."/>
            <person name="Kruys A."/>
            <person name="Hutchinson M.I."/>
            <person name="Powell A.J."/>
            <person name="Barry K."/>
            <person name="Miller A.N."/>
            <person name="Grigoriev I.V."/>
            <person name="Debuchy R."/>
            <person name="Gladieux P."/>
            <person name="Thoren M.H."/>
            <person name="Johannesson H."/>
        </authorList>
    </citation>
    <scope>NUCLEOTIDE SEQUENCE</scope>
    <source>
        <strain evidence="2">CBS 232.78</strain>
    </source>
</reference>
<protein>
    <submittedName>
        <fullName evidence="2">Ribonuclease H-like domain-containing protein</fullName>
    </submittedName>
</protein>
<gene>
    <name evidence="2" type="ORF">B0H63DRAFT_529619</name>
</gene>
<evidence type="ECO:0000259" key="1">
    <source>
        <dbReference type="PROSITE" id="PS50822"/>
    </source>
</evidence>
<dbReference type="InterPro" id="IPR012337">
    <property type="entry name" value="RNaseH-like_sf"/>
</dbReference>
<evidence type="ECO:0000313" key="2">
    <source>
        <dbReference type="EMBL" id="KAK3367913.1"/>
    </source>
</evidence>
<proteinExistence type="predicted"/>
<organism evidence="2 3">
    <name type="scientific">Podospora didyma</name>
    <dbReference type="NCBI Taxonomy" id="330526"/>
    <lineage>
        <taxon>Eukaryota</taxon>
        <taxon>Fungi</taxon>
        <taxon>Dikarya</taxon>
        <taxon>Ascomycota</taxon>
        <taxon>Pezizomycotina</taxon>
        <taxon>Sordariomycetes</taxon>
        <taxon>Sordariomycetidae</taxon>
        <taxon>Sordariales</taxon>
        <taxon>Podosporaceae</taxon>
        <taxon>Podospora</taxon>
    </lineage>
</organism>
<sequence length="98" mass="11187">MYTKTIIIYRDGVSEGQYQHVINDEYAHFKNVCESVYTKVKKSPPKIAIIVTTTPAPAGTVVHRGVTNQFMWDFYLQARKAIKGTARPAHYAFVMDDF</sequence>
<dbReference type="Gene3D" id="3.30.420.10">
    <property type="entry name" value="Ribonuclease H-like superfamily/Ribonuclease H"/>
    <property type="match status" value="2"/>
</dbReference>
<dbReference type="EMBL" id="JAULSW010000011">
    <property type="protein sequence ID" value="KAK3367913.1"/>
    <property type="molecule type" value="Genomic_DNA"/>
</dbReference>
<dbReference type="InterPro" id="IPR036397">
    <property type="entry name" value="RNaseH_sf"/>
</dbReference>
<accession>A0AAE0K0Q7</accession>
<dbReference type="Pfam" id="PF02171">
    <property type="entry name" value="Piwi"/>
    <property type="match status" value="1"/>
</dbReference>
<dbReference type="InterPro" id="IPR003165">
    <property type="entry name" value="Piwi"/>
</dbReference>